<dbReference type="OrthoDB" id="8812081at2"/>
<dbReference type="AlphaFoldDB" id="A0A0D7KBT5"/>
<keyword evidence="3" id="KW-1185">Reference proteome</keyword>
<dbReference type="EMBL" id="JXYQ01000012">
    <property type="protein sequence ID" value="KJA11474.1"/>
    <property type="molecule type" value="Genomic_DNA"/>
</dbReference>
<gene>
    <name evidence="2" type="ORF">RP29_04880</name>
</gene>
<dbReference type="RefSeq" id="WP_044396416.1">
    <property type="nucleotide sequence ID" value="NZ_JXYQ01000012.1"/>
</dbReference>
<keyword evidence="1" id="KW-0732">Signal</keyword>
<evidence type="ECO:0000313" key="2">
    <source>
        <dbReference type="EMBL" id="KJA11474.1"/>
    </source>
</evidence>
<organism evidence="2 3">
    <name type="scientific">Acidovorax temperans</name>
    <dbReference type="NCBI Taxonomy" id="80878"/>
    <lineage>
        <taxon>Bacteria</taxon>
        <taxon>Pseudomonadati</taxon>
        <taxon>Pseudomonadota</taxon>
        <taxon>Betaproteobacteria</taxon>
        <taxon>Burkholderiales</taxon>
        <taxon>Comamonadaceae</taxon>
        <taxon>Acidovorax</taxon>
    </lineage>
</organism>
<comment type="caution">
    <text evidence="2">The sequence shown here is derived from an EMBL/GenBank/DDBJ whole genome shotgun (WGS) entry which is preliminary data.</text>
</comment>
<dbReference type="Proteomes" id="UP000032566">
    <property type="component" value="Unassembled WGS sequence"/>
</dbReference>
<protein>
    <submittedName>
        <fullName evidence="2">Uncharacterized protein</fullName>
    </submittedName>
</protein>
<reference evidence="2 3" key="1">
    <citation type="submission" date="2014-12" db="EMBL/GenBank/DDBJ databases">
        <title>Isolation of bacteria from lake water.</title>
        <authorList>
            <person name="Sheng K.-Y."/>
            <person name="Chin P.-S."/>
            <person name="Chan K.-G."/>
            <person name="Tan G.S."/>
        </authorList>
    </citation>
    <scope>NUCLEOTIDE SEQUENCE [LARGE SCALE GENOMIC DNA]</scope>
    <source>
        <strain evidence="2 3">KY4</strain>
    </source>
</reference>
<sequence length="283" mass="30315">MSIARTLMTAAFVASISSPALAAFPDPGMWAIGDEADGKPGRGIQLDRQGGKTLIFTYFGYREDGSATFMQASGQLIGGKTFVGELVEFKNGRALGGPARSGEIAKVVGPIAVTFSSTTTGTITLPGELPQKFGRFQFESNLEGLQNRRFAAATAGPFAYLNAAEVMLDLQGKMLRMELSWGQPQNTCTHTGDLVPAGKGFRSQGVVSCSYENSPTRYRIEDLQVDEYGMLSARLYRGSEETIVTQPQLINITGVCQSKGAVFVGISICRPAELGRDSVDLME</sequence>
<dbReference type="PATRIC" id="fig|80878.5.peg.259"/>
<feature type="signal peptide" evidence="1">
    <location>
        <begin position="1"/>
        <end position="22"/>
    </location>
</feature>
<evidence type="ECO:0000313" key="3">
    <source>
        <dbReference type="Proteomes" id="UP000032566"/>
    </source>
</evidence>
<evidence type="ECO:0000256" key="1">
    <source>
        <dbReference type="SAM" id="SignalP"/>
    </source>
</evidence>
<proteinExistence type="predicted"/>
<feature type="chain" id="PRO_5002321004" evidence="1">
    <location>
        <begin position="23"/>
        <end position="283"/>
    </location>
</feature>
<name>A0A0D7KBT5_9BURK</name>
<accession>A0A0D7KBT5</accession>